<dbReference type="Pfam" id="PF03466">
    <property type="entry name" value="LysR_substrate"/>
    <property type="match status" value="1"/>
</dbReference>
<evidence type="ECO:0000256" key="4">
    <source>
        <dbReference type="ARBA" id="ARBA00023163"/>
    </source>
</evidence>
<evidence type="ECO:0000259" key="5">
    <source>
        <dbReference type="PROSITE" id="PS50931"/>
    </source>
</evidence>
<sequence>MNLRQLEHLMALAEEGSFSRAAERMHLTQSALSRSLQGLEDELGARLIDRSGRRSTLTPLGEAVLARAQRIVLEAAEIERSAELLRQGEAGTIRVGLGSGPGALLMTPLLSHVAARYPEVRVAIARGSTELQVHQLRQRELDALVIDARRIAPAADLVIEPLTELRGGFVCRAAHPLAQRDDVTFDELMRYPVATTPLSDEVARIFVAHYGPGADPARMAALVCEDVGSLLDAVRQTDAVFLGVVAAARAGIEAGELAELRMAPPLVAGARFAYVRLAGRTEAPVMQVLRRFVDERLRD</sequence>
<keyword evidence="3" id="KW-0238">DNA-binding</keyword>
<dbReference type="FunFam" id="1.10.10.10:FF:000001">
    <property type="entry name" value="LysR family transcriptional regulator"/>
    <property type="match status" value="1"/>
</dbReference>
<accession>A0A853IPI7</accession>
<protein>
    <submittedName>
        <fullName evidence="6">LysR family transcriptional regulator</fullName>
    </submittedName>
</protein>
<organism evidence="6 7">
    <name type="scientific">Ottowia beijingensis</name>
    <dbReference type="NCBI Taxonomy" id="1207057"/>
    <lineage>
        <taxon>Bacteria</taxon>
        <taxon>Pseudomonadati</taxon>
        <taxon>Pseudomonadota</taxon>
        <taxon>Betaproteobacteria</taxon>
        <taxon>Burkholderiales</taxon>
        <taxon>Comamonadaceae</taxon>
        <taxon>Ottowia</taxon>
    </lineage>
</organism>
<dbReference type="PRINTS" id="PR00039">
    <property type="entry name" value="HTHLYSR"/>
</dbReference>
<dbReference type="SUPFAM" id="SSF53850">
    <property type="entry name" value="Periplasmic binding protein-like II"/>
    <property type="match status" value="1"/>
</dbReference>
<dbReference type="SUPFAM" id="SSF46785">
    <property type="entry name" value="Winged helix' DNA-binding domain"/>
    <property type="match status" value="1"/>
</dbReference>
<dbReference type="PANTHER" id="PTHR30126:SF98">
    <property type="entry name" value="HTH-TYPE TRANSCRIPTIONAL ACTIVATOR BAUR"/>
    <property type="match status" value="1"/>
</dbReference>
<evidence type="ECO:0000256" key="2">
    <source>
        <dbReference type="ARBA" id="ARBA00023015"/>
    </source>
</evidence>
<reference evidence="6 7" key="1">
    <citation type="submission" date="2020-07" db="EMBL/GenBank/DDBJ databases">
        <authorList>
            <person name="Maaloum M."/>
        </authorList>
    </citation>
    <scope>NUCLEOTIDE SEQUENCE [LARGE SCALE GENOMIC DNA]</scope>
    <source>
        <strain evidence="6 7">GCS-AN-3</strain>
    </source>
</reference>
<keyword evidence="4" id="KW-0804">Transcription</keyword>
<dbReference type="Gene3D" id="1.10.10.10">
    <property type="entry name" value="Winged helix-like DNA-binding domain superfamily/Winged helix DNA-binding domain"/>
    <property type="match status" value="1"/>
</dbReference>
<gene>
    <name evidence="6" type="ORF">H0I39_01505</name>
</gene>
<evidence type="ECO:0000313" key="6">
    <source>
        <dbReference type="EMBL" id="NZA00785.1"/>
    </source>
</evidence>
<dbReference type="InterPro" id="IPR036390">
    <property type="entry name" value="WH_DNA-bd_sf"/>
</dbReference>
<evidence type="ECO:0000313" key="7">
    <source>
        <dbReference type="Proteomes" id="UP000589716"/>
    </source>
</evidence>
<dbReference type="AlphaFoldDB" id="A0A853IPI7"/>
<dbReference type="RefSeq" id="WP_180549327.1">
    <property type="nucleotide sequence ID" value="NZ_JACCKX010000001.1"/>
</dbReference>
<name>A0A853IPI7_9BURK</name>
<comment type="caution">
    <text evidence="6">The sequence shown here is derived from an EMBL/GenBank/DDBJ whole genome shotgun (WGS) entry which is preliminary data.</text>
</comment>
<keyword evidence="2" id="KW-0805">Transcription regulation</keyword>
<feature type="domain" description="HTH lysR-type" evidence="5">
    <location>
        <begin position="1"/>
        <end position="58"/>
    </location>
</feature>
<evidence type="ECO:0000256" key="3">
    <source>
        <dbReference type="ARBA" id="ARBA00023125"/>
    </source>
</evidence>
<dbReference type="CDD" id="cd05466">
    <property type="entry name" value="PBP2_LTTR_substrate"/>
    <property type="match status" value="1"/>
</dbReference>
<dbReference type="InterPro" id="IPR005119">
    <property type="entry name" value="LysR_subst-bd"/>
</dbReference>
<dbReference type="GO" id="GO:0000976">
    <property type="term" value="F:transcription cis-regulatory region binding"/>
    <property type="evidence" value="ECO:0007669"/>
    <property type="project" value="TreeGrafter"/>
</dbReference>
<proteinExistence type="inferred from homology"/>
<keyword evidence="7" id="KW-1185">Reference proteome</keyword>
<dbReference type="GO" id="GO:0003700">
    <property type="term" value="F:DNA-binding transcription factor activity"/>
    <property type="evidence" value="ECO:0007669"/>
    <property type="project" value="InterPro"/>
</dbReference>
<dbReference type="Proteomes" id="UP000589716">
    <property type="component" value="Unassembled WGS sequence"/>
</dbReference>
<evidence type="ECO:0000256" key="1">
    <source>
        <dbReference type="ARBA" id="ARBA00009437"/>
    </source>
</evidence>
<dbReference type="InterPro" id="IPR000847">
    <property type="entry name" value="LysR_HTH_N"/>
</dbReference>
<dbReference type="PROSITE" id="PS50931">
    <property type="entry name" value="HTH_LYSR"/>
    <property type="match status" value="1"/>
</dbReference>
<dbReference type="InterPro" id="IPR036388">
    <property type="entry name" value="WH-like_DNA-bd_sf"/>
</dbReference>
<dbReference type="PANTHER" id="PTHR30126">
    <property type="entry name" value="HTH-TYPE TRANSCRIPTIONAL REGULATOR"/>
    <property type="match status" value="1"/>
</dbReference>
<dbReference type="EMBL" id="JACCKX010000001">
    <property type="protein sequence ID" value="NZA00785.1"/>
    <property type="molecule type" value="Genomic_DNA"/>
</dbReference>
<dbReference type="Pfam" id="PF00126">
    <property type="entry name" value="HTH_1"/>
    <property type="match status" value="1"/>
</dbReference>
<comment type="similarity">
    <text evidence="1">Belongs to the LysR transcriptional regulatory family.</text>
</comment>
<dbReference type="Gene3D" id="3.40.190.290">
    <property type="match status" value="1"/>
</dbReference>